<dbReference type="PRINTS" id="PR00465">
    <property type="entry name" value="EP450IV"/>
</dbReference>
<evidence type="ECO:0000256" key="6">
    <source>
        <dbReference type="ARBA" id="ARBA00022617"/>
    </source>
</evidence>
<dbReference type="InterPro" id="IPR001128">
    <property type="entry name" value="Cyt_P450"/>
</dbReference>
<keyword evidence="16" id="KW-1185">Reference proteome</keyword>
<evidence type="ECO:0000313" key="15">
    <source>
        <dbReference type="EMBL" id="CRL07672.1"/>
    </source>
</evidence>
<feature type="transmembrane region" description="Helical" evidence="14">
    <location>
        <begin position="6"/>
        <end position="26"/>
    </location>
</feature>
<dbReference type="AlphaFoldDB" id="A0A1J1J5J2"/>
<comment type="function">
    <text evidence="2">May be involved in the metabolism of insect hormones and in the breakdown of synthetic insecticides.</text>
</comment>
<evidence type="ECO:0000256" key="9">
    <source>
        <dbReference type="ARBA" id="ARBA00022848"/>
    </source>
</evidence>
<keyword evidence="12" id="KW-0503">Monooxygenase</keyword>
<accession>A0A1J1J5J2</accession>
<comment type="subcellular location">
    <subcellularLocation>
        <location evidence="4">Endoplasmic reticulum membrane</location>
        <topology evidence="4">Peripheral membrane protein</topology>
    </subcellularLocation>
    <subcellularLocation>
        <location evidence="3">Microsome membrane</location>
        <topology evidence="3">Peripheral membrane protein</topology>
    </subcellularLocation>
</comment>
<dbReference type="InterPro" id="IPR002403">
    <property type="entry name" value="Cyt_P450_E_grp-IV"/>
</dbReference>
<dbReference type="CDD" id="cd11056">
    <property type="entry name" value="CYP6-like"/>
    <property type="match status" value="1"/>
</dbReference>
<dbReference type="EMBL" id="CVRI01000073">
    <property type="protein sequence ID" value="CRL07672.1"/>
    <property type="molecule type" value="Genomic_DNA"/>
</dbReference>
<dbReference type="PANTHER" id="PTHR24292">
    <property type="entry name" value="CYTOCHROME P450"/>
    <property type="match status" value="1"/>
</dbReference>
<evidence type="ECO:0000256" key="7">
    <source>
        <dbReference type="ARBA" id="ARBA00022723"/>
    </source>
</evidence>
<gene>
    <name evidence="15" type="ORF">CLUMA_CG020631</name>
</gene>
<dbReference type="GO" id="GO:0005506">
    <property type="term" value="F:iron ion binding"/>
    <property type="evidence" value="ECO:0007669"/>
    <property type="project" value="InterPro"/>
</dbReference>
<dbReference type="STRING" id="568069.A0A1J1J5J2"/>
<dbReference type="Gene3D" id="1.10.630.10">
    <property type="entry name" value="Cytochrome P450"/>
    <property type="match status" value="1"/>
</dbReference>
<sequence>MFSITMTLLTCFFLITISIILCLVYFRRKFQYFTKRNIIGPKPTLFGNTKEAFFKRKHLTYEVGKIYEDYKNKAPFVGFFNFTTPYLLVIDPELTKQIMIKDFKHFRNNEFSTLSNKKKDPVMALNPFVMRDDEWKEKRTEVAVGMTQNKLKSIFPLIEDVARKFAIYIGQEIEKNSRKTFNARDICVRYTCDTVATCIFAIDGGSFTKDDSAIILMGDKMIRSISDAAKSFLPKRLMPQDVEDFFVYLMEEAIKYRTENGIERDDFLSHIISLKKKKNISDIEMASHGVTFFLDGYDTSSVALAPLFLELARNQKAQDKLRAELREAVGDSSQITYEELMDLPYLDQVVYESLRLTPPLTFSNRECSESIEIEGVKGHKALIEKGLRIFIPILSFHHYFHDPDDFIPERFDHGAVKMSKDKGVLLPFGLGMRFALLQLKAATFEIIRNFRVTLDPKMSTEKVLEIDPDELLMNVKKDGIWLNFEVA</sequence>
<name>A0A1J1J5J2_9DIPT</name>
<organism evidence="15 16">
    <name type="scientific">Clunio marinus</name>
    <dbReference type="NCBI Taxonomy" id="568069"/>
    <lineage>
        <taxon>Eukaryota</taxon>
        <taxon>Metazoa</taxon>
        <taxon>Ecdysozoa</taxon>
        <taxon>Arthropoda</taxon>
        <taxon>Hexapoda</taxon>
        <taxon>Insecta</taxon>
        <taxon>Pterygota</taxon>
        <taxon>Neoptera</taxon>
        <taxon>Endopterygota</taxon>
        <taxon>Diptera</taxon>
        <taxon>Nematocera</taxon>
        <taxon>Chironomoidea</taxon>
        <taxon>Chironomidae</taxon>
        <taxon>Clunio</taxon>
    </lineage>
</organism>
<keyword evidence="7" id="KW-0479">Metal-binding</keyword>
<dbReference type="PANTHER" id="PTHR24292:SF84">
    <property type="entry name" value="CYTOCHROME P450 28A5-RELATED"/>
    <property type="match status" value="1"/>
</dbReference>
<keyword evidence="11" id="KW-0408">Iron</keyword>
<keyword evidence="6" id="KW-0349">Heme</keyword>
<evidence type="ECO:0000256" key="3">
    <source>
        <dbReference type="ARBA" id="ARBA00004174"/>
    </source>
</evidence>
<keyword evidence="8" id="KW-0256">Endoplasmic reticulum</keyword>
<dbReference type="SUPFAM" id="SSF48264">
    <property type="entry name" value="Cytochrome P450"/>
    <property type="match status" value="1"/>
</dbReference>
<keyword evidence="13 14" id="KW-0472">Membrane</keyword>
<keyword evidence="14" id="KW-0812">Transmembrane</keyword>
<evidence type="ECO:0000256" key="11">
    <source>
        <dbReference type="ARBA" id="ARBA00023004"/>
    </source>
</evidence>
<evidence type="ECO:0000256" key="2">
    <source>
        <dbReference type="ARBA" id="ARBA00003690"/>
    </source>
</evidence>
<dbReference type="GO" id="GO:0005789">
    <property type="term" value="C:endoplasmic reticulum membrane"/>
    <property type="evidence" value="ECO:0007669"/>
    <property type="project" value="UniProtKB-SubCell"/>
</dbReference>
<dbReference type="Pfam" id="PF00067">
    <property type="entry name" value="p450"/>
    <property type="match status" value="1"/>
</dbReference>
<keyword evidence="14" id="KW-1133">Transmembrane helix</keyword>
<reference evidence="15 16" key="1">
    <citation type="submission" date="2015-04" db="EMBL/GenBank/DDBJ databases">
        <authorList>
            <person name="Syromyatnikov M.Y."/>
            <person name="Popov V.N."/>
        </authorList>
    </citation>
    <scope>NUCLEOTIDE SEQUENCE [LARGE SCALE GENOMIC DNA]</scope>
</reference>
<keyword evidence="9" id="KW-0492">Microsome</keyword>
<comment type="similarity">
    <text evidence="5">Belongs to the cytochrome P450 family.</text>
</comment>
<dbReference type="GO" id="GO:0020037">
    <property type="term" value="F:heme binding"/>
    <property type="evidence" value="ECO:0007669"/>
    <property type="project" value="InterPro"/>
</dbReference>
<dbReference type="GO" id="GO:0004497">
    <property type="term" value="F:monooxygenase activity"/>
    <property type="evidence" value="ECO:0007669"/>
    <property type="project" value="UniProtKB-KW"/>
</dbReference>
<evidence type="ECO:0000313" key="16">
    <source>
        <dbReference type="Proteomes" id="UP000183832"/>
    </source>
</evidence>
<dbReference type="InterPro" id="IPR050476">
    <property type="entry name" value="Insect_CytP450_Detox"/>
</dbReference>
<evidence type="ECO:0000256" key="13">
    <source>
        <dbReference type="ARBA" id="ARBA00023136"/>
    </source>
</evidence>
<evidence type="ECO:0000256" key="4">
    <source>
        <dbReference type="ARBA" id="ARBA00004406"/>
    </source>
</evidence>
<protein>
    <submittedName>
        <fullName evidence="15">CLUMA_CG020631, isoform A</fullName>
    </submittedName>
</protein>
<evidence type="ECO:0000256" key="1">
    <source>
        <dbReference type="ARBA" id="ARBA00001971"/>
    </source>
</evidence>
<dbReference type="GO" id="GO:0016705">
    <property type="term" value="F:oxidoreductase activity, acting on paired donors, with incorporation or reduction of molecular oxygen"/>
    <property type="evidence" value="ECO:0007669"/>
    <property type="project" value="InterPro"/>
</dbReference>
<dbReference type="OrthoDB" id="2789670at2759"/>
<keyword evidence="10" id="KW-0560">Oxidoreductase</keyword>
<evidence type="ECO:0000256" key="5">
    <source>
        <dbReference type="ARBA" id="ARBA00010617"/>
    </source>
</evidence>
<evidence type="ECO:0000256" key="12">
    <source>
        <dbReference type="ARBA" id="ARBA00023033"/>
    </source>
</evidence>
<evidence type="ECO:0000256" key="8">
    <source>
        <dbReference type="ARBA" id="ARBA00022824"/>
    </source>
</evidence>
<dbReference type="Proteomes" id="UP000183832">
    <property type="component" value="Unassembled WGS sequence"/>
</dbReference>
<proteinExistence type="inferred from homology"/>
<evidence type="ECO:0000256" key="14">
    <source>
        <dbReference type="SAM" id="Phobius"/>
    </source>
</evidence>
<dbReference type="InterPro" id="IPR036396">
    <property type="entry name" value="Cyt_P450_sf"/>
</dbReference>
<evidence type="ECO:0000256" key="10">
    <source>
        <dbReference type="ARBA" id="ARBA00023002"/>
    </source>
</evidence>
<comment type="cofactor">
    <cofactor evidence="1">
        <name>heme</name>
        <dbReference type="ChEBI" id="CHEBI:30413"/>
    </cofactor>
</comment>